<dbReference type="Proteomes" id="UP000257109">
    <property type="component" value="Unassembled WGS sequence"/>
</dbReference>
<sequence>MKLSRSPTLSFKNWKRLLESETKIPRHHRQSRRIGTSRNSRSFALEGNILQASSETKRNCASSPVSYNVQVQTHGEHNRVARVAEPGT</sequence>
<evidence type="ECO:0000313" key="2">
    <source>
        <dbReference type="Proteomes" id="UP000257109"/>
    </source>
</evidence>
<organism evidence="1 2">
    <name type="scientific">Mucuna pruriens</name>
    <name type="common">Velvet bean</name>
    <name type="synonym">Dolichos pruriens</name>
    <dbReference type="NCBI Taxonomy" id="157652"/>
    <lineage>
        <taxon>Eukaryota</taxon>
        <taxon>Viridiplantae</taxon>
        <taxon>Streptophyta</taxon>
        <taxon>Embryophyta</taxon>
        <taxon>Tracheophyta</taxon>
        <taxon>Spermatophyta</taxon>
        <taxon>Magnoliopsida</taxon>
        <taxon>eudicotyledons</taxon>
        <taxon>Gunneridae</taxon>
        <taxon>Pentapetalae</taxon>
        <taxon>rosids</taxon>
        <taxon>fabids</taxon>
        <taxon>Fabales</taxon>
        <taxon>Fabaceae</taxon>
        <taxon>Papilionoideae</taxon>
        <taxon>50 kb inversion clade</taxon>
        <taxon>NPAAA clade</taxon>
        <taxon>indigoferoid/millettioid clade</taxon>
        <taxon>Phaseoleae</taxon>
        <taxon>Mucuna</taxon>
    </lineage>
</organism>
<comment type="caution">
    <text evidence="1">The sequence shown here is derived from an EMBL/GenBank/DDBJ whole genome shotgun (WGS) entry which is preliminary data.</text>
</comment>
<name>A0A371FVU5_MUCPR</name>
<protein>
    <submittedName>
        <fullName evidence="1">Uncharacterized protein</fullName>
    </submittedName>
</protein>
<dbReference type="AlphaFoldDB" id="A0A371FVU5"/>
<accession>A0A371FVU5</accession>
<dbReference type="EMBL" id="QJKJ01007647">
    <property type="protein sequence ID" value="RDX82401.1"/>
    <property type="molecule type" value="Genomic_DNA"/>
</dbReference>
<keyword evidence="2" id="KW-1185">Reference proteome</keyword>
<evidence type="ECO:0000313" key="1">
    <source>
        <dbReference type="EMBL" id="RDX82401.1"/>
    </source>
</evidence>
<reference evidence="1" key="1">
    <citation type="submission" date="2018-05" db="EMBL/GenBank/DDBJ databases">
        <title>Draft genome of Mucuna pruriens seed.</title>
        <authorList>
            <person name="Nnadi N.E."/>
            <person name="Vos R."/>
            <person name="Hasami M.H."/>
            <person name="Devisetty U.K."/>
            <person name="Aguiy J.C."/>
        </authorList>
    </citation>
    <scope>NUCLEOTIDE SEQUENCE [LARGE SCALE GENOMIC DNA]</scope>
    <source>
        <strain evidence="1">JCA_2017</strain>
    </source>
</reference>
<gene>
    <name evidence="1" type="ORF">CR513_36828</name>
</gene>
<feature type="non-terminal residue" evidence="1">
    <location>
        <position position="1"/>
    </location>
</feature>
<proteinExistence type="predicted"/>